<sequence length="204" mass="22355">MSSNVQLDPYTAEAQNDNVTLLQKVTDLHKVIQGAQTGMLTTRASDDHLHARAMTPVGPYSSTQVSLTFIANKTSPKFQDIKNDAHVNVSFFDTSSTSWASFSGIAKVCEDRSVVRERWNQNMAAYFGDLGDGIHKGDENDPRVVVIEVIPDEVCYWLATGGAISRRVQEVVTVVRGKTCIPGELRKITKEEIQLAQGLGSQTA</sequence>
<comment type="caution">
    <text evidence="2">The sequence shown here is derived from an EMBL/GenBank/DDBJ whole genome shotgun (WGS) entry which is preliminary data.</text>
</comment>
<name>A0AAD4QQZ8_9AGAM</name>
<keyword evidence="3" id="KW-1185">Reference proteome</keyword>
<organism evidence="2 3">
    <name type="scientific">Multifurca ochricompacta</name>
    <dbReference type="NCBI Taxonomy" id="376703"/>
    <lineage>
        <taxon>Eukaryota</taxon>
        <taxon>Fungi</taxon>
        <taxon>Dikarya</taxon>
        <taxon>Basidiomycota</taxon>
        <taxon>Agaricomycotina</taxon>
        <taxon>Agaricomycetes</taxon>
        <taxon>Russulales</taxon>
        <taxon>Russulaceae</taxon>
        <taxon>Multifurca</taxon>
    </lineage>
</organism>
<dbReference type="InterPro" id="IPR038725">
    <property type="entry name" value="YdaG_split_barrel_FMN-bd"/>
</dbReference>
<proteinExistence type="predicted"/>
<dbReference type="PANTHER" id="PTHR34818:SF1">
    <property type="entry name" value="PROTEIN BLI-3"/>
    <property type="match status" value="1"/>
</dbReference>
<evidence type="ECO:0000313" key="3">
    <source>
        <dbReference type="Proteomes" id="UP001203297"/>
    </source>
</evidence>
<dbReference type="PANTHER" id="PTHR34818">
    <property type="entry name" value="PROTEIN BLI-3"/>
    <property type="match status" value="1"/>
</dbReference>
<evidence type="ECO:0000259" key="1">
    <source>
        <dbReference type="Pfam" id="PF16242"/>
    </source>
</evidence>
<dbReference type="Gene3D" id="2.30.110.10">
    <property type="entry name" value="Electron Transport, Fmn-binding Protein, Chain A"/>
    <property type="match status" value="1"/>
</dbReference>
<dbReference type="Pfam" id="PF16242">
    <property type="entry name" value="Pyrid_ox_like"/>
    <property type="match status" value="1"/>
</dbReference>
<reference evidence="2" key="1">
    <citation type="journal article" date="2022" name="New Phytol.">
        <title>Evolutionary transition to the ectomycorrhizal habit in the genomes of a hyperdiverse lineage of mushroom-forming fungi.</title>
        <authorList>
            <person name="Looney B."/>
            <person name="Miyauchi S."/>
            <person name="Morin E."/>
            <person name="Drula E."/>
            <person name="Courty P.E."/>
            <person name="Kohler A."/>
            <person name="Kuo A."/>
            <person name="LaButti K."/>
            <person name="Pangilinan J."/>
            <person name="Lipzen A."/>
            <person name="Riley R."/>
            <person name="Andreopoulos W."/>
            <person name="He G."/>
            <person name="Johnson J."/>
            <person name="Nolan M."/>
            <person name="Tritt A."/>
            <person name="Barry K.W."/>
            <person name="Grigoriev I.V."/>
            <person name="Nagy L.G."/>
            <person name="Hibbett D."/>
            <person name="Henrissat B."/>
            <person name="Matheny P.B."/>
            <person name="Labbe J."/>
            <person name="Martin F.M."/>
        </authorList>
    </citation>
    <scope>NUCLEOTIDE SEQUENCE</scope>
    <source>
        <strain evidence="2">BPL690</strain>
    </source>
</reference>
<dbReference type="InterPro" id="IPR052917">
    <property type="entry name" value="Stress-Dev_Protein"/>
</dbReference>
<dbReference type="Proteomes" id="UP001203297">
    <property type="component" value="Unassembled WGS sequence"/>
</dbReference>
<dbReference type="SUPFAM" id="SSF50475">
    <property type="entry name" value="FMN-binding split barrel"/>
    <property type="match status" value="1"/>
</dbReference>
<dbReference type="InterPro" id="IPR012349">
    <property type="entry name" value="Split_barrel_FMN-bd"/>
</dbReference>
<feature type="domain" description="General stress protein FMN-binding split barrel" evidence="1">
    <location>
        <begin position="24"/>
        <end position="179"/>
    </location>
</feature>
<gene>
    <name evidence="2" type="ORF">B0F90DRAFT_1808866</name>
</gene>
<protein>
    <recommendedName>
        <fullName evidence="1">General stress protein FMN-binding split barrel domain-containing protein</fullName>
    </recommendedName>
</protein>
<evidence type="ECO:0000313" key="2">
    <source>
        <dbReference type="EMBL" id="KAI0305669.1"/>
    </source>
</evidence>
<dbReference type="AlphaFoldDB" id="A0AAD4QQZ8"/>
<dbReference type="EMBL" id="WTXG01000005">
    <property type="protein sequence ID" value="KAI0305669.1"/>
    <property type="molecule type" value="Genomic_DNA"/>
</dbReference>
<accession>A0AAD4QQZ8</accession>